<keyword evidence="6" id="KW-0119">Carbohydrate metabolism</keyword>
<dbReference type="Pfam" id="PF13242">
    <property type="entry name" value="Hydrolase_like"/>
    <property type="match status" value="1"/>
</dbReference>
<dbReference type="EMBL" id="JBHSMC010000009">
    <property type="protein sequence ID" value="MFC5464524.1"/>
    <property type="molecule type" value="Genomic_DNA"/>
</dbReference>
<comment type="caution">
    <text evidence="8">The sequence shown here is derived from an EMBL/GenBank/DDBJ whole genome shotgun (WGS) entry which is preliminary data.</text>
</comment>
<evidence type="ECO:0000256" key="3">
    <source>
        <dbReference type="ARBA" id="ARBA00022490"/>
    </source>
</evidence>
<keyword evidence="5 8" id="KW-0378">Hydrolase</keyword>
<dbReference type="GO" id="GO:0016787">
    <property type="term" value="F:hydrolase activity"/>
    <property type="evidence" value="ECO:0007669"/>
    <property type="project" value="UniProtKB-KW"/>
</dbReference>
<evidence type="ECO:0000256" key="2">
    <source>
        <dbReference type="ARBA" id="ARBA00005628"/>
    </source>
</evidence>
<dbReference type="InterPro" id="IPR004446">
    <property type="entry name" value="Heptose_bisP_phosphatase"/>
</dbReference>
<dbReference type="InterPro" id="IPR036412">
    <property type="entry name" value="HAD-like_sf"/>
</dbReference>
<dbReference type="InterPro" id="IPR006543">
    <property type="entry name" value="Histidinol-phos"/>
</dbReference>
<evidence type="ECO:0000256" key="6">
    <source>
        <dbReference type="ARBA" id="ARBA00023277"/>
    </source>
</evidence>
<accession>A0ABW0LF66</accession>
<keyword evidence="4" id="KW-0479">Metal-binding</keyword>
<dbReference type="InterPro" id="IPR023214">
    <property type="entry name" value="HAD_sf"/>
</dbReference>
<dbReference type="Gene3D" id="3.40.50.1000">
    <property type="entry name" value="HAD superfamily/HAD-like"/>
    <property type="match status" value="1"/>
</dbReference>
<reference evidence="9" key="1">
    <citation type="journal article" date="2019" name="Int. J. Syst. Evol. Microbiol.">
        <title>The Global Catalogue of Microorganisms (GCM) 10K type strain sequencing project: providing services to taxonomists for standard genome sequencing and annotation.</title>
        <authorList>
            <consortium name="The Broad Institute Genomics Platform"/>
            <consortium name="The Broad Institute Genome Sequencing Center for Infectious Disease"/>
            <person name="Wu L."/>
            <person name="Ma J."/>
        </authorList>
    </citation>
    <scope>NUCLEOTIDE SEQUENCE [LARGE SCALE GENOMIC DNA]</scope>
    <source>
        <strain evidence="9">CGMCC 1.12237</strain>
    </source>
</reference>
<dbReference type="NCBIfam" id="TIGR01656">
    <property type="entry name" value="Histidinol-ppas"/>
    <property type="match status" value="1"/>
</dbReference>
<evidence type="ECO:0000256" key="4">
    <source>
        <dbReference type="ARBA" id="ARBA00022723"/>
    </source>
</evidence>
<comment type="similarity">
    <text evidence="2">Belongs to the GmhB family.</text>
</comment>
<organism evidence="8 9">
    <name type="scientific">Lederbergia graminis</name>
    <dbReference type="NCBI Taxonomy" id="735518"/>
    <lineage>
        <taxon>Bacteria</taxon>
        <taxon>Bacillati</taxon>
        <taxon>Bacillota</taxon>
        <taxon>Bacilli</taxon>
        <taxon>Bacillales</taxon>
        <taxon>Bacillaceae</taxon>
        <taxon>Lederbergia</taxon>
    </lineage>
</organism>
<dbReference type="NCBIfam" id="NF005264">
    <property type="entry name" value="PRK06769.1"/>
    <property type="match status" value="1"/>
</dbReference>
<keyword evidence="9" id="KW-1185">Reference proteome</keyword>
<gene>
    <name evidence="8" type="ORF">ACFPM4_07145</name>
</gene>
<dbReference type="NCBIfam" id="TIGR01662">
    <property type="entry name" value="HAD-SF-IIIA"/>
    <property type="match status" value="1"/>
</dbReference>
<keyword evidence="3" id="KW-0963">Cytoplasm</keyword>
<evidence type="ECO:0000313" key="9">
    <source>
        <dbReference type="Proteomes" id="UP001596147"/>
    </source>
</evidence>
<dbReference type="InterPro" id="IPR006549">
    <property type="entry name" value="HAD-SF_hydro_IIIA"/>
</dbReference>
<protein>
    <recommendedName>
        <fullName evidence="7">D,D-heptose 1,7-bisphosphate phosphatase</fullName>
    </recommendedName>
</protein>
<dbReference type="PANTHER" id="PTHR42891:SF1">
    <property type="entry name" value="D-GLYCERO-BETA-D-MANNO-HEPTOSE-1,7-BISPHOSPHATE 7-PHOSPHATASE"/>
    <property type="match status" value="1"/>
</dbReference>
<dbReference type="RefSeq" id="WP_382349483.1">
    <property type="nucleotide sequence ID" value="NZ_JBHSMC010000009.1"/>
</dbReference>
<dbReference type="Proteomes" id="UP001596147">
    <property type="component" value="Unassembled WGS sequence"/>
</dbReference>
<proteinExistence type="inferred from homology"/>
<evidence type="ECO:0000256" key="1">
    <source>
        <dbReference type="ARBA" id="ARBA00004496"/>
    </source>
</evidence>
<name>A0ABW0LF66_9BACI</name>
<sequence length="183" mass="20397">MNIQAIFIDRDGTIGGGKEVLYPGEFQLFPHVANSIQQLKNAGVLICSFTNQPGISRGEATVDSFFEELINFGFDNVYLCPHQHTEGCPCRKPASGMLQKAAKENILDLRKCVVVGDRWTDLVAADEVGCIKILVKTGSGEEAYQKYIHNEYFGRWAEVTPDFVAKDFNEAVRWIINIGNAHE</sequence>
<comment type="subcellular location">
    <subcellularLocation>
        <location evidence="1">Cytoplasm</location>
    </subcellularLocation>
</comment>
<dbReference type="PANTHER" id="PTHR42891">
    <property type="entry name" value="D-GLYCERO-BETA-D-MANNO-HEPTOSE-1,7-BISPHOSPHATE 7-PHOSPHATASE"/>
    <property type="match status" value="1"/>
</dbReference>
<dbReference type="SUPFAM" id="SSF56784">
    <property type="entry name" value="HAD-like"/>
    <property type="match status" value="1"/>
</dbReference>
<evidence type="ECO:0000256" key="7">
    <source>
        <dbReference type="ARBA" id="ARBA00031828"/>
    </source>
</evidence>
<evidence type="ECO:0000256" key="5">
    <source>
        <dbReference type="ARBA" id="ARBA00022801"/>
    </source>
</evidence>
<evidence type="ECO:0000313" key="8">
    <source>
        <dbReference type="EMBL" id="MFC5464524.1"/>
    </source>
</evidence>